<dbReference type="GO" id="GO:0004553">
    <property type="term" value="F:hydrolase activity, hydrolyzing O-glycosyl compounds"/>
    <property type="evidence" value="ECO:0007669"/>
    <property type="project" value="InterPro"/>
</dbReference>
<name>A0A1F6E986_9BACT</name>
<dbReference type="Proteomes" id="UP000176914">
    <property type="component" value="Unassembled WGS sequence"/>
</dbReference>
<dbReference type="InterPro" id="IPR011583">
    <property type="entry name" value="Chitinase_II/V-like_cat"/>
</dbReference>
<dbReference type="EMBL" id="MFLL01000009">
    <property type="protein sequence ID" value="OGG69752.1"/>
    <property type="molecule type" value="Genomic_DNA"/>
</dbReference>
<evidence type="ECO:0000256" key="2">
    <source>
        <dbReference type="ARBA" id="ARBA00023295"/>
    </source>
</evidence>
<dbReference type="Pfam" id="PF00704">
    <property type="entry name" value="Glyco_hydro_18"/>
    <property type="match status" value="1"/>
</dbReference>
<accession>A0A1F6E986</accession>
<evidence type="ECO:0000259" key="6">
    <source>
        <dbReference type="PROSITE" id="PS51910"/>
    </source>
</evidence>
<evidence type="ECO:0000313" key="7">
    <source>
        <dbReference type="EMBL" id="OGG69752.1"/>
    </source>
</evidence>
<feature type="domain" description="GH18" evidence="6">
    <location>
        <begin position="29"/>
        <end position="397"/>
    </location>
</feature>
<dbReference type="InterPro" id="IPR029070">
    <property type="entry name" value="Chitinase_insertion_sf"/>
</dbReference>
<dbReference type="Gene3D" id="3.10.50.10">
    <property type="match status" value="1"/>
</dbReference>
<comment type="caution">
    <text evidence="7">The sequence shown here is derived from an EMBL/GenBank/DDBJ whole genome shotgun (WGS) entry which is preliminary data.</text>
</comment>
<dbReference type="GO" id="GO:0008061">
    <property type="term" value="F:chitin binding"/>
    <property type="evidence" value="ECO:0007669"/>
    <property type="project" value="InterPro"/>
</dbReference>
<reference evidence="7 8" key="1">
    <citation type="journal article" date="2016" name="Nat. Commun.">
        <title>Thousands of microbial genomes shed light on interconnected biogeochemical processes in an aquifer system.</title>
        <authorList>
            <person name="Anantharaman K."/>
            <person name="Brown C.T."/>
            <person name="Hug L.A."/>
            <person name="Sharon I."/>
            <person name="Castelle C.J."/>
            <person name="Probst A.J."/>
            <person name="Thomas B.C."/>
            <person name="Singh A."/>
            <person name="Wilkins M.J."/>
            <person name="Karaoz U."/>
            <person name="Brodie E.L."/>
            <person name="Williams K.H."/>
            <person name="Hubbard S.S."/>
            <person name="Banfield J.F."/>
        </authorList>
    </citation>
    <scope>NUCLEOTIDE SEQUENCE [LARGE SCALE GENOMIC DNA]</scope>
</reference>
<evidence type="ECO:0000256" key="1">
    <source>
        <dbReference type="ARBA" id="ARBA00022801"/>
    </source>
</evidence>
<keyword evidence="2 3" id="KW-0326">Glycosidase</keyword>
<evidence type="ECO:0000313" key="8">
    <source>
        <dbReference type="Proteomes" id="UP000176914"/>
    </source>
</evidence>
<dbReference type="AlphaFoldDB" id="A0A1F6E986"/>
<dbReference type="InterPro" id="IPR001579">
    <property type="entry name" value="Glyco_hydro_18_chit_AS"/>
</dbReference>
<dbReference type="SUPFAM" id="SSF51445">
    <property type="entry name" value="(Trans)glycosidases"/>
    <property type="match status" value="1"/>
</dbReference>
<evidence type="ECO:0000256" key="4">
    <source>
        <dbReference type="RuleBase" id="RU004453"/>
    </source>
</evidence>
<dbReference type="PANTHER" id="PTHR46066">
    <property type="entry name" value="CHITINASE DOMAIN-CONTAINING PROTEIN 1 FAMILY MEMBER"/>
    <property type="match status" value="1"/>
</dbReference>
<dbReference type="InterPro" id="IPR017853">
    <property type="entry name" value="GH"/>
</dbReference>
<dbReference type="PROSITE" id="PS01095">
    <property type="entry name" value="GH18_1"/>
    <property type="match status" value="1"/>
</dbReference>
<dbReference type="PROSITE" id="PS51910">
    <property type="entry name" value="GH18_2"/>
    <property type="match status" value="1"/>
</dbReference>
<protein>
    <recommendedName>
        <fullName evidence="6">GH18 domain-containing protein</fullName>
    </recommendedName>
</protein>
<keyword evidence="1 3" id="KW-0378">Hydrolase</keyword>
<dbReference type="PANTHER" id="PTHR46066:SF2">
    <property type="entry name" value="CHITINASE DOMAIN-CONTAINING PROTEIN 1"/>
    <property type="match status" value="1"/>
</dbReference>
<comment type="similarity">
    <text evidence="4">Belongs to the glycosyl hydrolase 18 family.</text>
</comment>
<sequence length="397" mass="44028">MKRFFSMLSFALVTGAFLVPVATSAATSFEISGWMPYWRSATSTANVLPHLDKLTEVNPFVYTLKSDGTFLDNGKLDEEPWKSFIAAAKAKKVRVIPTIMTSNGELLHKLLSNSTSRIALEDRITKLVKDNNFDGIDIDFEGKKAEDKAYFATFLKGLYQRMGNKWVMCTIESRTPLESRYYGTDIPADATTYANDFVAINKYCDRVRIMAYDQQGIDQRLASQAASSSQIYAPVADPVWVEKVIKLISKDIKKSKLVIGVPTYGYEYEVTVYAQNQYAYKILWTFNPGYAWPLAAQYGVTPSRNTAGEMFFTYTPVTTPTAPVSGASALLAATAASVYADTYNSHLTFNLVDWPDAASIAQKIALAKKLGVRGIAIFKLDGGQDPNIWNVLKGVKQ</sequence>
<dbReference type="InterPro" id="IPR001223">
    <property type="entry name" value="Glyco_hydro18_cat"/>
</dbReference>
<evidence type="ECO:0000256" key="5">
    <source>
        <dbReference type="SAM" id="SignalP"/>
    </source>
</evidence>
<dbReference type="SMART" id="SM00636">
    <property type="entry name" value="Glyco_18"/>
    <property type="match status" value="1"/>
</dbReference>
<proteinExistence type="inferred from homology"/>
<gene>
    <name evidence="7" type="ORF">A3C20_00090</name>
</gene>
<feature type="chain" id="PRO_5009524137" description="GH18 domain-containing protein" evidence="5">
    <location>
        <begin position="26"/>
        <end position="397"/>
    </location>
</feature>
<organism evidence="7 8">
    <name type="scientific">Candidatus Kaiserbacteria bacterium RIFCSPHIGHO2_02_FULL_55_25</name>
    <dbReference type="NCBI Taxonomy" id="1798498"/>
    <lineage>
        <taxon>Bacteria</taxon>
        <taxon>Candidatus Kaiseribacteriota</taxon>
    </lineage>
</organism>
<dbReference type="Gene3D" id="3.20.20.80">
    <property type="entry name" value="Glycosidases"/>
    <property type="match status" value="1"/>
</dbReference>
<evidence type="ECO:0000256" key="3">
    <source>
        <dbReference type="RuleBase" id="RU000489"/>
    </source>
</evidence>
<keyword evidence="5" id="KW-0732">Signal</keyword>
<feature type="signal peptide" evidence="5">
    <location>
        <begin position="1"/>
        <end position="25"/>
    </location>
</feature>
<dbReference type="GO" id="GO:0005975">
    <property type="term" value="P:carbohydrate metabolic process"/>
    <property type="evidence" value="ECO:0007669"/>
    <property type="project" value="InterPro"/>
</dbReference>